<feature type="region of interest" description="Disordered" evidence="1">
    <location>
        <begin position="1"/>
        <end position="48"/>
    </location>
</feature>
<dbReference type="EMBL" id="QKOD01000011">
    <property type="protein sequence ID" value="RNJ42351.1"/>
    <property type="molecule type" value="Genomic_DNA"/>
</dbReference>
<evidence type="ECO:0000313" key="2">
    <source>
        <dbReference type="EMBL" id="RNJ42351.1"/>
    </source>
</evidence>
<protein>
    <submittedName>
        <fullName evidence="2">Uncharacterized protein</fullName>
    </submittedName>
</protein>
<evidence type="ECO:0000256" key="1">
    <source>
        <dbReference type="SAM" id="MobiDB-lite"/>
    </source>
</evidence>
<reference evidence="2 3" key="1">
    <citation type="journal article" date="2018" name="Mol. Plant Microbe Interact.">
        <title>Taxonomically Different Co-Microsymbionts of a Relict Legume, Oxytropis popoviana, Have Complementary Sets of Symbiotic Genes and Together Increase the Efficiency of Plant Nodulation.</title>
        <authorList>
            <person name="Safronova V."/>
            <person name="Belimov A."/>
            <person name="Sazanova A."/>
            <person name="Chirak E."/>
            <person name="Verkhozina A."/>
            <person name="Kuznetsova I."/>
            <person name="Andronov E."/>
            <person name="Puhalsky J."/>
            <person name="Tikhonovich I."/>
        </authorList>
    </citation>
    <scope>NUCLEOTIDE SEQUENCE [LARGE SCALE GENOMIC DNA]</scope>
    <source>
        <strain evidence="2 3">Opo-235</strain>
    </source>
</reference>
<gene>
    <name evidence="2" type="ORF">DNR46_28470</name>
</gene>
<comment type="caution">
    <text evidence="2">The sequence shown here is derived from an EMBL/GenBank/DDBJ whole genome shotgun (WGS) entry which is preliminary data.</text>
</comment>
<proteinExistence type="predicted"/>
<dbReference type="Proteomes" id="UP000275436">
    <property type="component" value="Unassembled WGS sequence"/>
</dbReference>
<evidence type="ECO:0000313" key="3">
    <source>
        <dbReference type="Proteomes" id="UP000275436"/>
    </source>
</evidence>
<sequence>MPPKPEPTEEPPMDAPTWTPDVREPDPDLLPDELPVPNPDENRDPPKRVLIRNWLSNISSER</sequence>
<name>A0A3M9X3D2_9HYPH</name>
<organism evidence="2 3">
    <name type="scientific">Mesorhizobium japonicum</name>
    <dbReference type="NCBI Taxonomy" id="2066070"/>
    <lineage>
        <taxon>Bacteria</taxon>
        <taxon>Pseudomonadati</taxon>
        <taxon>Pseudomonadota</taxon>
        <taxon>Alphaproteobacteria</taxon>
        <taxon>Hyphomicrobiales</taxon>
        <taxon>Phyllobacteriaceae</taxon>
        <taxon>Mesorhizobium</taxon>
    </lineage>
</organism>
<dbReference type="AlphaFoldDB" id="A0A3M9X3D2"/>
<accession>A0A3M9X3D2</accession>